<sequence length="629" mass="69500">MATVAHNYAQDDVHPLLRHPRPIKRDPAKAHRMLGYLADSEEAFKGLHREKSVTTRWLERPMYEQREAANAEEERSMAKAEPTPEIEAKDEPKPLLSVHSVMIPQEKRHSDSDSDLLDKWINPDRPTSSINPETSMVKLPDSEPIAKRDTSSVTRRPPPLARPLSYNPQHLLTPEWTASPSTMGPETAGLPPLSSYAESPRKPSSTSSRGSCECEQRNPATWKNKSTQKAKESRAERPVSYHPQSFTSFENPAVQPRQRPTSFANYHQRKRSGTKIASSRGFRKDSFPASSSRPPSGSFSKAVSGENIENDTVYQRFGDDEVGPPTPATSISPAIPPPSVFSATPVTPVATTFDSFDKFEHLEEKPKPEKKSKNRWSTIPQALKNLGGRRRDSTAASQETPKFTMVVDDLRRLKLTEDNLNMHEHEANRSSVAPRRQSTLGMIPTPQYSPFDPSAKKSAPQLGAPLPAPFAPWATDAPPSPSASIDYQRRRRSSGTSSLSPKPTPLGIRVESPYQQYQARPSSMHSSMHSPRKAPRLGTPASRRNTPALERTCILCKTAKPTMEFMSRRITQNCWHEPATCAGCFHAWISRCMAAAGGRGIDACSCPECGEAMSREDVFAATGGAACPP</sequence>
<accession>R0JZM7</accession>
<evidence type="ECO:0000313" key="3">
    <source>
        <dbReference type="Proteomes" id="UP000016935"/>
    </source>
</evidence>
<protein>
    <submittedName>
        <fullName evidence="2">Uncharacterized protein</fullName>
    </submittedName>
</protein>
<dbReference type="HOGENOM" id="CLU_436129_0_0_1"/>
<feature type="compositionally biased region" description="Basic and acidic residues" evidence="1">
    <location>
        <begin position="229"/>
        <end position="239"/>
    </location>
</feature>
<dbReference type="OrthoDB" id="3767399at2759"/>
<keyword evidence="3" id="KW-1185">Reference proteome</keyword>
<dbReference type="eggNOG" id="ENOG502R29K">
    <property type="taxonomic scope" value="Eukaryota"/>
</dbReference>
<feature type="compositionally biased region" description="Polar residues" evidence="1">
    <location>
        <begin position="166"/>
        <end position="184"/>
    </location>
</feature>
<gene>
    <name evidence="2" type="ORF">SETTUDRAFT_177251</name>
</gene>
<feature type="region of interest" description="Disordered" evidence="1">
    <location>
        <begin position="418"/>
        <end position="544"/>
    </location>
</feature>
<dbReference type="GeneID" id="19401523"/>
<reference evidence="2 3" key="2">
    <citation type="journal article" date="2013" name="PLoS Genet.">
        <title>Comparative genome structure, secondary metabolite, and effector coding capacity across Cochliobolus pathogens.</title>
        <authorList>
            <person name="Condon B.J."/>
            <person name="Leng Y."/>
            <person name="Wu D."/>
            <person name="Bushley K.E."/>
            <person name="Ohm R.A."/>
            <person name="Otillar R."/>
            <person name="Martin J."/>
            <person name="Schackwitz W."/>
            <person name="Grimwood J."/>
            <person name="MohdZainudin N."/>
            <person name="Xue C."/>
            <person name="Wang R."/>
            <person name="Manning V.A."/>
            <person name="Dhillon B."/>
            <person name="Tu Z.J."/>
            <person name="Steffenson B.J."/>
            <person name="Salamov A."/>
            <person name="Sun H."/>
            <person name="Lowry S."/>
            <person name="LaButti K."/>
            <person name="Han J."/>
            <person name="Copeland A."/>
            <person name="Lindquist E."/>
            <person name="Barry K."/>
            <person name="Schmutz J."/>
            <person name="Baker S.E."/>
            <person name="Ciuffetti L.M."/>
            <person name="Grigoriev I.V."/>
            <person name="Zhong S."/>
            <person name="Turgeon B.G."/>
        </authorList>
    </citation>
    <scope>NUCLEOTIDE SEQUENCE [LARGE SCALE GENOMIC DNA]</scope>
    <source>
        <strain evidence="3">28A</strain>
    </source>
</reference>
<feature type="compositionally biased region" description="Polar residues" evidence="1">
    <location>
        <begin position="218"/>
        <end position="227"/>
    </location>
</feature>
<feature type="compositionally biased region" description="Basic and acidic residues" evidence="1">
    <location>
        <begin position="140"/>
        <end position="150"/>
    </location>
</feature>
<evidence type="ECO:0000256" key="1">
    <source>
        <dbReference type="SAM" id="MobiDB-lite"/>
    </source>
</evidence>
<feature type="region of interest" description="Disordered" evidence="1">
    <location>
        <begin position="1"/>
        <end position="27"/>
    </location>
</feature>
<feature type="region of interest" description="Disordered" evidence="1">
    <location>
        <begin position="59"/>
        <end position="346"/>
    </location>
</feature>
<feature type="region of interest" description="Disordered" evidence="1">
    <location>
        <begin position="382"/>
        <end position="401"/>
    </location>
</feature>
<feature type="compositionally biased region" description="Low complexity" evidence="1">
    <location>
        <begin position="287"/>
        <end position="300"/>
    </location>
</feature>
<organism evidence="2 3">
    <name type="scientific">Exserohilum turcicum (strain 28A)</name>
    <name type="common">Northern leaf blight fungus</name>
    <name type="synonym">Setosphaeria turcica</name>
    <dbReference type="NCBI Taxonomy" id="671987"/>
    <lineage>
        <taxon>Eukaryota</taxon>
        <taxon>Fungi</taxon>
        <taxon>Dikarya</taxon>
        <taxon>Ascomycota</taxon>
        <taxon>Pezizomycotina</taxon>
        <taxon>Dothideomycetes</taxon>
        <taxon>Pleosporomycetidae</taxon>
        <taxon>Pleosporales</taxon>
        <taxon>Pleosporineae</taxon>
        <taxon>Pleosporaceae</taxon>
        <taxon>Exserohilum</taxon>
    </lineage>
</organism>
<feature type="compositionally biased region" description="Low complexity" evidence="1">
    <location>
        <begin position="494"/>
        <end position="507"/>
    </location>
</feature>
<feature type="compositionally biased region" description="Basic and acidic residues" evidence="1">
    <location>
        <begin position="105"/>
        <end position="122"/>
    </location>
</feature>
<name>R0JZM7_EXST2</name>
<dbReference type="Proteomes" id="UP000016935">
    <property type="component" value="Unassembled WGS sequence"/>
</dbReference>
<feature type="compositionally biased region" description="Basic and acidic residues" evidence="1">
    <location>
        <begin position="418"/>
        <end position="428"/>
    </location>
</feature>
<reference evidence="2 3" key="1">
    <citation type="journal article" date="2012" name="PLoS Pathog.">
        <title>Diverse lifestyles and strategies of plant pathogenesis encoded in the genomes of eighteen Dothideomycetes fungi.</title>
        <authorList>
            <person name="Ohm R.A."/>
            <person name="Feau N."/>
            <person name="Henrissat B."/>
            <person name="Schoch C.L."/>
            <person name="Horwitz B.A."/>
            <person name="Barry K.W."/>
            <person name="Condon B.J."/>
            <person name="Copeland A.C."/>
            <person name="Dhillon B."/>
            <person name="Glaser F."/>
            <person name="Hesse C.N."/>
            <person name="Kosti I."/>
            <person name="LaButti K."/>
            <person name="Lindquist E.A."/>
            <person name="Lucas S."/>
            <person name="Salamov A.A."/>
            <person name="Bradshaw R.E."/>
            <person name="Ciuffetti L."/>
            <person name="Hamelin R.C."/>
            <person name="Kema G.H.J."/>
            <person name="Lawrence C."/>
            <person name="Scott J.A."/>
            <person name="Spatafora J.W."/>
            <person name="Turgeon B.G."/>
            <person name="de Wit P.J.G.M."/>
            <person name="Zhong S."/>
            <person name="Goodwin S.B."/>
            <person name="Grigoriev I.V."/>
        </authorList>
    </citation>
    <scope>NUCLEOTIDE SEQUENCE [LARGE SCALE GENOMIC DNA]</scope>
    <source>
        <strain evidence="3">28A</strain>
    </source>
</reference>
<feature type="compositionally biased region" description="Polar residues" evidence="1">
    <location>
        <begin position="125"/>
        <end position="134"/>
    </location>
</feature>
<dbReference type="AlphaFoldDB" id="R0JZM7"/>
<feature type="compositionally biased region" description="Basic and acidic residues" evidence="1">
    <location>
        <begin position="59"/>
        <end position="78"/>
    </location>
</feature>
<dbReference type="EMBL" id="KB908593">
    <property type="protein sequence ID" value="EOA86348.1"/>
    <property type="molecule type" value="Genomic_DNA"/>
</dbReference>
<dbReference type="RefSeq" id="XP_008025973.1">
    <property type="nucleotide sequence ID" value="XM_008027782.1"/>
</dbReference>
<feature type="compositionally biased region" description="Low complexity" evidence="1">
    <location>
        <begin position="520"/>
        <end position="529"/>
    </location>
</feature>
<proteinExistence type="predicted"/>
<evidence type="ECO:0000313" key="2">
    <source>
        <dbReference type="EMBL" id="EOA86348.1"/>
    </source>
</evidence>